<sequence length="131" mass="14728">MSSDFFRFGDPMGKDREATHFNLLRVTADSLSVGDKRFKIRVELHVRMPVWEKAGDPTQLGGEFVLRPGMTASYAHRMRSRSSHAPIVRVLTAAGVHVYLRSEKPKSVISSDPAGQASLVLEVDEEQWMEE</sequence>
<gene>
    <name evidence="1" type="ORF">F5891DRAFT_984587</name>
</gene>
<dbReference type="Proteomes" id="UP001195769">
    <property type="component" value="Unassembled WGS sequence"/>
</dbReference>
<evidence type="ECO:0000313" key="1">
    <source>
        <dbReference type="EMBL" id="KAG1895003.1"/>
    </source>
</evidence>
<protein>
    <submittedName>
        <fullName evidence="1">Uncharacterized protein</fullName>
    </submittedName>
</protein>
<proteinExistence type="predicted"/>
<organism evidence="1 2">
    <name type="scientific">Suillus fuscotomentosus</name>
    <dbReference type="NCBI Taxonomy" id="1912939"/>
    <lineage>
        <taxon>Eukaryota</taxon>
        <taxon>Fungi</taxon>
        <taxon>Dikarya</taxon>
        <taxon>Basidiomycota</taxon>
        <taxon>Agaricomycotina</taxon>
        <taxon>Agaricomycetes</taxon>
        <taxon>Agaricomycetidae</taxon>
        <taxon>Boletales</taxon>
        <taxon>Suillineae</taxon>
        <taxon>Suillaceae</taxon>
        <taxon>Suillus</taxon>
    </lineage>
</organism>
<dbReference type="AlphaFoldDB" id="A0AAD4HFT7"/>
<reference evidence="1" key="1">
    <citation type="journal article" date="2020" name="New Phytol.">
        <title>Comparative genomics reveals dynamic genome evolution in host specialist ectomycorrhizal fungi.</title>
        <authorList>
            <person name="Lofgren L.A."/>
            <person name="Nguyen N.H."/>
            <person name="Vilgalys R."/>
            <person name="Ruytinx J."/>
            <person name="Liao H.L."/>
            <person name="Branco S."/>
            <person name="Kuo A."/>
            <person name="LaButti K."/>
            <person name="Lipzen A."/>
            <person name="Andreopoulos W."/>
            <person name="Pangilinan J."/>
            <person name="Riley R."/>
            <person name="Hundley H."/>
            <person name="Na H."/>
            <person name="Barry K."/>
            <person name="Grigoriev I.V."/>
            <person name="Stajich J.E."/>
            <person name="Kennedy P.G."/>
        </authorList>
    </citation>
    <scope>NUCLEOTIDE SEQUENCE</scope>
    <source>
        <strain evidence="1">FC203</strain>
    </source>
</reference>
<name>A0AAD4HFT7_9AGAM</name>
<keyword evidence="2" id="KW-1185">Reference proteome</keyword>
<dbReference type="GeneID" id="64671775"/>
<comment type="caution">
    <text evidence="1">The sequence shown here is derived from an EMBL/GenBank/DDBJ whole genome shotgun (WGS) entry which is preliminary data.</text>
</comment>
<evidence type="ECO:0000313" key="2">
    <source>
        <dbReference type="Proteomes" id="UP001195769"/>
    </source>
</evidence>
<dbReference type="EMBL" id="JABBWK010000072">
    <property type="protein sequence ID" value="KAG1895003.1"/>
    <property type="molecule type" value="Genomic_DNA"/>
</dbReference>
<accession>A0AAD4HFT7</accession>
<dbReference type="RefSeq" id="XP_041220579.1">
    <property type="nucleotide sequence ID" value="XM_041377477.1"/>
</dbReference>